<dbReference type="Proteomes" id="UP000219286">
    <property type="component" value="Unassembled WGS sequence"/>
</dbReference>
<dbReference type="InterPro" id="IPR000675">
    <property type="entry name" value="Cutinase/axe"/>
</dbReference>
<comment type="caution">
    <text evidence="5">The sequence shown here is derived from an EMBL/GenBank/DDBJ whole genome shotgun (WGS) entry which is preliminary data.</text>
</comment>
<keyword evidence="4" id="KW-0732">Signal</keyword>
<proteinExistence type="predicted"/>
<reference evidence="5 6" key="1">
    <citation type="journal article" date="2015" name="Genome Announc.">
        <title>Genome sequence and annotation of Trichoderma parareesei, the ancestor of the cellulase producer Trichoderma reesei.</title>
        <authorList>
            <person name="Yang D."/>
            <person name="Pomraning K."/>
            <person name="Kopchinskiy A."/>
            <person name="Karimi Aghcheh R."/>
            <person name="Atanasova L."/>
            <person name="Chenthamara K."/>
            <person name="Baker S.E."/>
            <person name="Zhang R."/>
            <person name="Shen Q."/>
            <person name="Freitag M."/>
            <person name="Kubicek C.P."/>
            <person name="Druzhinina I.S."/>
        </authorList>
    </citation>
    <scope>NUCLEOTIDE SEQUENCE [LARGE SCALE GENOMIC DNA]</scope>
    <source>
        <strain evidence="5 6">CBS 125925</strain>
    </source>
</reference>
<sequence length="308" mass="31286">MRALSLSLSLSLSLLAASSTSAAAAATTCAKGLYMVVARGSEEPAGTGVTGNLTSQIAARVPGSEVVAVDYPASFDDYEDSEGDGVKAMRQLLNSYAEACPGNKIAVLGYSQGAQVATDTICGGAGDPFTSDKGMSDDVMDDVVAVAIFGDPTHIANMTYDRGTSIHNGLFNRSSSSIEVCKSYASRIVSYCDTGDIYCDAGTNSTVHHMYLQRYGDEIVDFVVSQFEKSTSSGSGSGSGINATTTTAPAPTVSPTTTTTSSGGNSTVPTRTGGPTTSSTQGSGANALTSSLMLGGLLTALTAVSQML</sequence>
<name>A0A2H2ZY24_TRIPA</name>
<dbReference type="EMBL" id="LFMI01000546">
    <property type="protein sequence ID" value="OTA04821.1"/>
    <property type="molecule type" value="Genomic_DNA"/>
</dbReference>
<protein>
    <submittedName>
        <fullName evidence="5">CE5 acetyl xylan esterase AXE2</fullName>
    </submittedName>
</protein>
<dbReference type="GO" id="GO:0052689">
    <property type="term" value="F:carboxylic ester hydrolase activity"/>
    <property type="evidence" value="ECO:0007669"/>
    <property type="project" value="UniProtKB-ARBA"/>
</dbReference>
<dbReference type="PANTHER" id="PTHR33630">
    <property type="entry name" value="CUTINASE RV1984C-RELATED-RELATED"/>
    <property type="match status" value="1"/>
</dbReference>
<dbReference type="Pfam" id="PF01083">
    <property type="entry name" value="Cutinase"/>
    <property type="match status" value="1"/>
</dbReference>
<dbReference type="SUPFAM" id="SSF53474">
    <property type="entry name" value="alpha/beta-Hydrolases"/>
    <property type="match status" value="1"/>
</dbReference>
<feature type="chain" id="PRO_5013950938" evidence="4">
    <location>
        <begin position="25"/>
        <end position="308"/>
    </location>
</feature>
<evidence type="ECO:0000256" key="2">
    <source>
        <dbReference type="ARBA" id="ARBA00023157"/>
    </source>
</evidence>
<evidence type="ECO:0000256" key="4">
    <source>
        <dbReference type="SAM" id="SignalP"/>
    </source>
</evidence>
<dbReference type="PANTHER" id="PTHR33630:SF9">
    <property type="entry name" value="CUTINASE 4"/>
    <property type="match status" value="1"/>
</dbReference>
<evidence type="ECO:0000256" key="1">
    <source>
        <dbReference type="ARBA" id="ARBA00022801"/>
    </source>
</evidence>
<accession>A0A2H2ZY24</accession>
<organism evidence="5 6">
    <name type="scientific">Trichoderma parareesei</name>
    <name type="common">Filamentous fungus</name>
    <dbReference type="NCBI Taxonomy" id="858221"/>
    <lineage>
        <taxon>Eukaryota</taxon>
        <taxon>Fungi</taxon>
        <taxon>Dikarya</taxon>
        <taxon>Ascomycota</taxon>
        <taxon>Pezizomycotina</taxon>
        <taxon>Sordariomycetes</taxon>
        <taxon>Hypocreomycetidae</taxon>
        <taxon>Hypocreales</taxon>
        <taxon>Hypocreaceae</taxon>
        <taxon>Trichoderma</taxon>
    </lineage>
</organism>
<dbReference type="Gene3D" id="3.40.50.1820">
    <property type="entry name" value="alpha/beta hydrolase"/>
    <property type="match status" value="1"/>
</dbReference>
<keyword evidence="2" id="KW-1015">Disulfide bond</keyword>
<dbReference type="SMART" id="SM01110">
    <property type="entry name" value="Cutinase"/>
    <property type="match status" value="1"/>
</dbReference>
<feature type="signal peptide" evidence="4">
    <location>
        <begin position="1"/>
        <end position="24"/>
    </location>
</feature>
<gene>
    <name evidence="5" type="ORF">A9Z42_0054140</name>
</gene>
<feature type="region of interest" description="Disordered" evidence="3">
    <location>
        <begin position="231"/>
        <end position="284"/>
    </location>
</feature>
<evidence type="ECO:0000256" key="3">
    <source>
        <dbReference type="SAM" id="MobiDB-lite"/>
    </source>
</evidence>
<evidence type="ECO:0000313" key="6">
    <source>
        <dbReference type="Proteomes" id="UP000219286"/>
    </source>
</evidence>
<evidence type="ECO:0000313" key="5">
    <source>
        <dbReference type="EMBL" id="OTA04821.1"/>
    </source>
</evidence>
<dbReference type="OrthoDB" id="2586582at2759"/>
<keyword evidence="6" id="KW-1185">Reference proteome</keyword>
<keyword evidence="1" id="KW-0378">Hydrolase</keyword>
<dbReference type="AlphaFoldDB" id="A0A2H2ZY24"/>
<dbReference type="InterPro" id="IPR029058">
    <property type="entry name" value="AB_hydrolase_fold"/>
</dbReference>